<sequence length="324" mass="34330">MGITTRRLGVKDADALAALMARIEGDHPTGFCLGAGEIRELMEGKADNVFEGAFDGDRMVAYTSTLPGRPDDTGLRIILFGDADPARLGEGLGTLMLTRSLDRSRAIHADIAPRVPGTFVTTALAGREDQADLMARAGMRAGRHSYLMVAPLEPRAEATTPVGYAVTAFDPLAAEELRQAHNAAFAGYPDRPDASPEFWAMFVVGAAHARHALSVVARDAGGSVAAYALAHEYVVPPSGGPGPEIHVAYVGTLPAHRGRGLATGLLAEVLRRASAAGYVRASLHVDTANPTGALGVYERAGFRPRYRQDSYVRDEPPPGDHLSR</sequence>
<dbReference type="CDD" id="cd04301">
    <property type="entry name" value="NAT_SF"/>
    <property type="match status" value="1"/>
</dbReference>
<accession>A0ABT4CIU7</accession>
<evidence type="ECO:0000313" key="5">
    <source>
        <dbReference type="Proteomes" id="UP001074726"/>
    </source>
</evidence>
<dbReference type="Proteomes" id="UP001074726">
    <property type="component" value="Unassembled WGS sequence"/>
</dbReference>
<organism evidence="4 5">
    <name type="scientific">Nocardioides pini</name>
    <dbReference type="NCBI Taxonomy" id="2975053"/>
    <lineage>
        <taxon>Bacteria</taxon>
        <taxon>Bacillati</taxon>
        <taxon>Actinomycetota</taxon>
        <taxon>Actinomycetes</taxon>
        <taxon>Propionibacteriales</taxon>
        <taxon>Nocardioidaceae</taxon>
        <taxon>Nocardioides</taxon>
    </lineage>
</organism>
<evidence type="ECO:0000259" key="3">
    <source>
        <dbReference type="PROSITE" id="PS51186"/>
    </source>
</evidence>
<dbReference type="EMBL" id="JAPPUX010000010">
    <property type="protein sequence ID" value="MCY4728897.1"/>
    <property type="molecule type" value="Genomic_DNA"/>
</dbReference>
<evidence type="ECO:0000256" key="1">
    <source>
        <dbReference type="ARBA" id="ARBA00022679"/>
    </source>
</evidence>
<gene>
    <name evidence="4" type="ORF">NYO98_21660</name>
</gene>
<dbReference type="PANTHER" id="PTHR43420">
    <property type="entry name" value="ACETYLTRANSFERASE"/>
    <property type="match status" value="1"/>
</dbReference>
<dbReference type="InterPro" id="IPR016181">
    <property type="entry name" value="Acyl_CoA_acyltransferase"/>
</dbReference>
<dbReference type="InterPro" id="IPR000182">
    <property type="entry name" value="GNAT_dom"/>
</dbReference>
<dbReference type="RefSeq" id="WP_268113985.1">
    <property type="nucleotide sequence ID" value="NZ_JAPPUX010000010.1"/>
</dbReference>
<evidence type="ECO:0000256" key="2">
    <source>
        <dbReference type="ARBA" id="ARBA00023315"/>
    </source>
</evidence>
<name>A0ABT4CIU7_9ACTN</name>
<dbReference type="InterPro" id="IPR050680">
    <property type="entry name" value="YpeA/RimI_acetyltransf"/>
</dbReference>
<dbReference type="SUPFAM" id="SSF55729">
    <property type="entry name" value="Acyl-CoA N-acyltransferases (Nat)"/>
    <property type="match status" value="1"/>
</dbReference>
<dbReference type="Gene3D" id="3.40.630.30">
    <property type="match status" value="1"/>
</dbReference>
<keyword evidence="2" id="KW-0012">Acyltransferase</keyword>
<evidence type="ECO:0000313" key="4">
    <source>
        <dbReference type="EMBL" id="MCY4728897.1"/>
    </source>
</evidence>
<feature type="domain" description="N-acetyltransferase" evidence="3">
    <location>
        <begin position="164"/>
        <end position="324"/>
    </location>
</feature>
<keyword evidence="1" id="KW-0808">Transferase</keyword>
<protein>
    <submittedName>
        <fullName evidence="4">GNAT family N-acetyltransferase</fullName>
    </submittedName>
</protein>
<keyword evidence="5" id="KW-1185">Reference proteome</keyword>
<dbReference type="Pfam" id="PF00583">
    <property type="entry name" value="Acetyltransf_1"/>
    <property type="match status" value="1"/>
</dbReference>
<comment type="caution">
    <text evidence="4">The sequence shown here is derived from an EMBL/GenBank/DDBJ whole genome shotgun (WGS) entry which is preliminary data.</text>
</comment>
<dbReference type="PROSITE" id="PS51186">
    <property type="entry name" value="GNAT"/>
    <property type="match status" value="1"/>
</dbReference>
<reference evidence="4" key="1">
    <citation type="submission" date="2022-08" db="EMBL/GenBank/DDBJ databases">
        <title>Genome sequencing of Nocardioides sp. STR2.</title>
        <authorList>
            <person name="So Y."/>
        </authorList>
    </citation>
    <scope>NUCLEOTIDE SEQUENCE</scope>
    <source>
        <strain evidence="4">STR2</strain>
    </source>
</reference>
<proteinExistence type="predicted"/>